<evidence type="ECO:0000256" key="1">
    <source>
        <dbReference type="ARBA" id="ARBA00002868"/>
    </source>
</evidence>
<dbReference type="EMBL" id="JACHHZ010000001">
    <property type="protein sequence ID" value="MBB6091833.1"/>
    <property type="molecule type" value="Genomic_DNA"/>
</dbReference>
<reference evidence="7 8" key="1">
    <citation type="submission" date="2020-08" db="EMBL/GenBank/DDBJ databases">
        <title>Genomic Encyclopedia of Type Strains, Phase IV (KMG-IV): sequencing the most valuable type-strain genomes for metagenomic binning, comparative biology and taxonomic classification.</title>
        <authorList>
            <person name="Goeker M."/>
        </authorList>
    </citation>
    <scope>NUCLEOTIDE SEQUENCE [LARGE SCALE GENOMIC DNA]</scope>
    <source>
        <strain evidence="7 8">DSM 26723</strain>
    </source>
</reference>
<keyword evidence="8" id="KW-1185">Reference proteome</keyword>
<evidence type="ECO:0000313" key="7">
    <source>
        <dbReference type="EMBL" id="MBB6091833.1"/>
    </source>
</evidence>
<dbReference type="InterPro" id="IPR003772">
    <property type="entry name" value="YceD"/>
</dbReference>
<dbReference type="PANTHER" id="PTHR38099">
    <property type="entry name" value="LARGE RIBOSOMAL RNA SUBUNIT ACCUMULATION PROTEIN YCED"/>
    <property type="match status" value="1"/>
</dbReference>
<name>A0A841HGN0_9GAMM</name>
<feature type="region of interest" description="Disordered" evidence="6">
    <location>
        <begin position="155"/>
        <end position="194"/>
    </location>
</feature>
<sequence>MSRPQGVNKGVKTGSAGNTVDATICAHAGTTIERRYTAAEMQRLREAGAQDGTAFTAIFGFSQLEGRVAIDGELEGVVVLTCQRCMRPFEWQLQEQFQVVLVRTEADLEQESANYEAIVADPAHVDLLTLTEDQALLALPLVPKHEADDCDVAEAPAAPEDARTATQGTTDAKVEDKPTTQRPFGNLRDLMRGQ</sequence>
<protein>
    <recommendedName>
        <fullName evidence="3">Large ribosomal RNA subunit accumulation protein YceD</fullName>
    </recommendedName>
    <alternativeName>
        <fullName evidence="5">23S rRNA accumulation protein YceD</fullName>
    </alternativeName>
</protein>
<comment type="similarity">
    <text evidence="2">Belongs to the DUF177 domain family.</text>
</comment>
<evidence type="ECO:0000256" key="2">
    <source>
        <dbReference type="ARBA" id="ARBA00010740"/>
    </source>
</evidence>
<dbReference type="InterPro" id="IPR039255">
    <property type="entry name" value="YceD_bac"/>
</dbReference>
<organism evidence="7 8">
    <name type="scientific">Povalibacter uvarum</name>
    <dbReference type="NCBI Taxonomy" id="732238"/>
    <lineage>
        <taxon>Bacteria</taxon>
        <taxon>Pseudomonadati</taxon>
        <taxon>Pseudomonadota</taxon>
        <taxon>Gammaproteobacteria</taxon>
        <taxon>Steroidobacterales</taxon>
        <taxon>Steroidobacteraceae</taxon>
        <taxon>Povalibacter</taxon>
    </lineage>
</organism>
<evidence type="ECO:0000313" key="8">
    <source>
        <dbReference type="Proteomes" id="UP000588068"/>
    </source>
</evidence>
<evidence type="ECO:0000256" key="3">
    <source>
        <dbReference type="ARBA" id="ARBA00015716"/>
    </source>
</evidence>
<keyword evidence="4" id="KW-0690">Ribosome biogenesis</keyword>
<gene>
    <name evidence="7" type="ORF">HNQ60_000679</name>
</gene>
<proteinExistence type="inferred from homology"/>
<comment type="caution">
    <text evidence="7">The sequence shown here is derived from an EMBL/GenBank/DDBJ whole genome shotgun (WGS) entry which is preliminary data.</text>
</comment>
<dbReference type="PANTHER" id="PTHR38099:SF1">
    <property type="entry name" value="LARGE RIBOSOMAL RNA SUBUNIT ACCUMULATION PROTEIN YCED"/>
    <property type="match status" value="1"/>
</dbReference>
<evidence type="ECO:0000256" key="5">
    <source>
        <dbReference type="ARBA" id="ARBA00031841"/>
    </source>
</evidence>
<comment type="function">
    <text evidence="1">Plays a role in synthesis, processing and/or stability of 23S rRNA.</text>
</comment>
<dbReference type="GO" id="GO:0005829">
    <property type="term" value="C:cytosol"/>
    <property type="evidence" value="ECO:0007669"/>
    <property type="project" value="TreeGrafter"/>
</dbReference>
<dbReference type="GO" id="GO:0042254">
    <property type="term" value="P:ribosome biogenesis"/>
    <property type="evidence" value="ECO:0007669"/>
    <property type="project" value="UniProtKB-KW"/>
</dbReference>
<dbReference type="Pfam" id="PF02620">
    <property type="entry name" value="YceD"/>
    <property type="match status" value="1"/>
</dbReference>
<dbReference type="AlphaFoldDB" id="A0A841HGN0"/>
<accession>A0A841HGN0</accession>
<dbReference type="Proteomes" id="UP000588068">
    <property type="component" value="Unassembled WGS sequence"/>
</dbReference>
<evidence type="ECO:0000256" key="4">
    <source>
        <dbReference type="ARBA" id="ARBA00022517"/>
    </source>
</evidence>
<evidence type="ECO:0000256" key="6">
    <source>
        <dbReference type="SAM" id="MobiDB-lite"/>
    </source>
</evidence>
<dbReference type="RefSeq" id="WP_184329607.1">
    <property type="nucleotide sequence ID" value="NZ_JACHHZ010000001.1"/>
</dbReference>